<organism evidence="1 2">
    <name type="scientific">Rhodopirellula maiorica SM1</name>
    <dbReference type="NCBI Taxonomy" id="1265738"/>
    <lineage>
        <taxon>Bacteria</taxon>
        <taxon>Pseudomonadati</taxon>
        <taxon>Planctomycetota</taxon>
        <taxon>Planctomycetia</taxon>
        <taxon>Pirellulales</taxon>
        <taxon>Pirellulaceae</taxon>
        <taxon>Novipirellula</taxon>
    </lineage>
</organism>
<keyword evidence="2" id="KW-1185">Reference proteome</keyword>
<sequence>MGSAEFPGGWKFEFRELEAKTRKMHQEIEATRRRIDNLIITSISPRTLGNLKKIASHDFKPYFIGTGLSRELSYLESIGYINFRCKGIDDIPKNGHEPRELNLAEFVEITPFGEEYLALRDVVVKRNADGGS</sequence>
<reference evidence="1 2" key="1">
    <citation type="journal article" date="2013" name="Mar. Genomics">
        <title>Expression of sulfatases in Rhodopirellula baltica and the diversity of sulfatases in the genus Rhodopirellula.</title>
        <authorList>
            <person name="Wegner C.E."/>
            <person name="Richter-Heitmann T."/>
            <person name="Klindworth A."/>
            <person name="Klockow C."/>
            <person name="Richter M."/>
            <person name="Achstetter T."/>
            <person name="Glockner F.O."/>
            <person name="Harder J."/>
        </authorList>
    </citation>
    <scope>NUCLEOTIDE SEQUENCE [LARGE SCALE GENOMIC DNA]</scope>
    <source>
        <strain evidence="1 2">SM1</strain>
    </source>
</reference>
<evidence type="ECO:0000313" key="1">
    <source>
        <dbReference type="EMBL" id="EMI18261.1"/>
    </source>
</evidence>
<comment type="caution">
    <text evidence="1">The sequence shown here is derived from an EMBL/GenBank/DDBJ whole genome shotgun (WGS) entry which is preliminary data.</text>
</comment>
<dbReference type="EMBL" id="ANOG01000687">
    <property type="protein sequence ID" value="EMI18261.1"/>
    <property type="molecule type" value="Genomic_DNA"/>
</dbReference>
<accession>M5RGK3</accession>
<gene>
    <name evidence="1" type="ORF">RMSM_04822</name>
</gene>
<name>M5RGK3_9BACT</name>
<dbReference type="Proteomes" id="UP000011991">
    <property type="component" value="Unassembled WGS sequence"/>
</dbReference>
<dbReference type="PATRIC" id="fig|1265738.3.peg.4846"/>
<protein>
    <submittedName>
        <fullName evidence="1">Uncharacterized protein</fullName>
    </submittedName>
</protein>
<proteinExistence type="predicted"/>
<dbReference type="AlphaFoldDB" id="M5RGK3"/>
<evidence type="ECO:0000313" key="2">
    <source>
        <dbReference type="Proteomes" id="UP000011991"/>
    </source>
</evidence>